<keyword evidence="2" id="KW-1185">Reference proteome</keyword>
<reference evidence="1 2" key="1">
    <citation type="submission" date="2023-08" db="EMBL/GenBank/DDBJ databases">
        <title>Draft genome sequence of Algoriphagus confluentis.</title>
        <authorList>
            <person name="Takatani N."/>
            <person name="Hosokawa M."/>
            <person name="Sawabe T."/>
        </authorList>
    </citation>
    <scope>NUCLEOTIDE SEQUENCE [LARGE SCALE GENOMIC DNA]</scope>
    <source>
        <strain evidence="1 2">NBRC 111222</strain>
    </source>
</reference>
<proteinExistence type="predicted"/>
<sequence length="297" mass="32561">MIENENNLIRGSKSLRIVGLSLLFFTFIFPPNLFGKATPTVTITGPEIVCPNNFHPNGSIGHTYIANAKLWGQNINCSNWEWIISENGFPVASGLGNTISNYSFPNVASYRIQFSTTCSPIPIEKNLYVTSRVKMPNPIQHVTAPIICNPGQAYTFATTPPLDLGDSTCYYHYLYEWTAPTGWSIESGGNIEMEGASVSIVAPASTPHGTYTISVKSTIPRSGQPNNPFKSAPVNYSVRVGPFNQSEMYVTGSQAVCNGNTYLYTAVVPGGHKNGYIYNWYFPSGWTVQQQLTNTIT</sequence>
<name>A0ABQ6PJ99_9BACT</name>
<comment type="caution">
    <text evidence="1">The sequence shown here is derived from an EMBL/GenBank/DDBJ whole genome shotgun (WGS) entry which is preliminary data.</text>
</comment>
<protein>
    <recommendedName>
        <fullName evidence="3">Ig-like domain-containing protein</fullName>
    </recommendedName>
</protein>
<evidence type="ECO:0008006" key="3">
    <source>
        <dbReference type="Google" id="ProtNLM"/>
    </source>
</evidence>
<dbReference type="Proteomes" id="UP001338309">
    <property type="component" value="Unassembled WGS sequence"/>
</dbReference>
<accession>A0ABQ6PJ99</accession>
<evidence type="ECO:0000313" key="2">
    <source>
        <dbReference type="Proteomes" id="UP001338309"/>
    </source>
</evidence>
<dbReference type="EMBL" id="BTPD01000001">
    <property type="protein sequence ID" value="GMQ27567.1"/>
    <property type="molecule type" value="Genomic_DNA"/>
</dbReference>
<gene>
    <name evidence="1" type="ORF">Aconfl_02090</name>
</gene>
<organism evidence="1 2">
    <name type="scientific">Algoriphagus confluentis</name>
    <dbReference type="NCBI Taxonomy" id="1697556"/>
    <lineage>
        <taxon>Bacteria</taxon>
        <taxon>Pseudomonadati</taxon>
        <taxon>Bacteroidota</taxon>
        <taxon>Cytophagia</taxon>
        <taxon>Cytophagales</taxon>
        <taxon>Cyclobacteriaceae</taxon>
        <taxon>Algoriphagus</taxon>
    </lineage>
</organism>
<evidence type="ECO:0000313" key="1">
    <source>
        <dbReference type="EMBL" id="GMQ27567.1"/>
    </source>
</evidence>
<dbReference type="RefSeq" id="WP_338222378.1">
    <property type="nucleotide sequence ID" value="NZ_BTPD01000001.1"/>
</dbReference>